<proteinExistence type="predicted"/>
<organism evidence="1 2">
    <name type="scientific">Brassica cretica</name>
    <name type="common">Mustard</name>
    <dbReference type="NCBI Taxonomy" id="69181"/>
    <lineage>
        <taxon>Eukaryota</taxon>
        <taxon>Viridiplantae</taxon>
        <taxon>Streptophyta</taxon>
        <taxon>Embryophyta</taxon>
        <taxon>Tracheophyta</taxon>
        <taxon>Spermatophyta</taxon>
        <taxon>Magnoliopsida</taxon>
        <taxon>eudicotyledons</taxon>
        <taxon>Gunneridae</taxon>
        <taxon>Pentapetalae</taxon>
        <taxon>rosids</taxon>
        <taxon>malvids</taxon>
        <taxon>Brassicales</taxon>
        <taxon>Brassicaceae</taxon>
        <taxon>Brassiceae</taxon>
        <taxon>Brassica</taxon>
    </lineage>
</organism>
<protein>
    <submittedName>
        <fullName evidence="1">Uncharacterized protein</fullName>
    </submittedName>
</protein>
<dbReference type="EMBL" id="QGKX02000088">
    <property type="protein sequence ID" value="KAF3585392.1"/>
    <property type="molecule type" value="Genomic_DNA"/>
</dbReference>
<reference evidence="1" key="1">
    <citation type="submission" date="2019-12" db="EMBL/GenBank/DDBJ databases">
        <title>Genome sequencing and annotation of Brassica cretica.</title>
        <authorList>
            <person name="Studholme D.J."/>
            <person name="Sarris P."/>
        </authorList>
    </citation>
    <scope>NUCLEOTIDE SEQUENCE</scope>
    <source>
        <strain evidence="1">PFS-109/04</strain>
        <tissue evidence="1">Leaf</tissue>
    </source>
</reference>
<dbReference type="Proteomes" id="UP000712600">
    <property type="component" value="Unassembled WGS sequence"/>
</dbReference>
<gene>
    <name evidence="1" type="ORF">F2Q69_00028813</name>
</gene>
<evidence type="ECO:0000313" key="2">
    <source>
        <dbReference type="Proteomes" id="UP000712600"/>
    </source>
</evidence>
<accession>A0A8S9RZ36</accession>
<comment type="caution">
    <text evidence="1">The sequence shown here is derived from an EMBL/GenBank/DDBJ whole genome shotgun (WGS) entry which is preliminary data.</text>
</comment>
<name>A0A8S9RZ36_BRACR</name>
<sequence>MPTRCWLDQSIVREAKPIGRALKPIDPLAERAFDCLSGVVGLSPIVRWALRGMSNSSPTDGCGPSYQLDFRRATTRCWPIDRSLLVFLKLRMRRHVNDALVVGRSIANELFDRSVCLYSQRNLRTVDQSVYRGFVIHPNTIRPLDTFWKDVPKVVVLSQQHWESFDRRRINRQQKRTAKETKGKRLKLPLMGKTMELQRHDDSRGEGL</sequence>
<dbReference type="AlphaFoldDB" id="A0A8S9RZ36"/>
<evidence type="ECO:0000313" key="1">
    <source>
        <dbReference type="EMBL" id="KAF3585392.1"/>
    </source>
</evidence>